<evidence type="ECO:0008006" key="5">
    <source>
        <dbReference type="Google" id="ProtNLM"/>
    </source>
</evidence>
<dbReference type="SUPFAM" id="SSF48452">
    <property type="entry name" value="TPR-like"/>
    <property type="match status" value="2"/>
</dbReference>
<dbReference type="Pfam" id="PF13424">
    <property type="entry name" value="TPR_12"/>
    <property type="match status" value="1"/>
</dbReference>
<evidence type="ECO:0000256" key="1">
    <source>
        <dbReference type="ARBA" id="ARBA00022737"/>
    </source>
</evidence>
<sequence length="198" mass="22829">MYNVELKMVEKEFGSDHIGMYYPLNNIASVLKKMQGKYEDALNIYTEAMAIGEKELECNALDVTLVEHNMGHVYRLQREYDKTIDALNRALAIRKEKLGLDHVHTADTLGNIASRALRAQEKHQEAMEKYQQLMPFYMKEYGSNSVKVAALLNSIALTLERHSKYEDAMAKYKRCLDIAERILGMNHHLTVSQHTQQH</sequence>
<feature type="repeat" description="TPR" evidence="3">
    <location>
        <begin position="64"/>
        <end position="97"/>
    </location>
</feature>
<dbReference type="EMBL" id="HBIO01028510">
    <property type="protein sequence ID" value="CAE0477028.1"/>
    <property type="molecule type" value="Transcribed_RNA"/>
</dbReference>
<reference evidence="4" key="1">
    <citation type="submission" date="2021-01" db="EMBL/GenBank/DDBJ databases">
        <authorList>
            <person name="Corre E."/>
            <person name="Pelletier E."/>
            <person name="Niang G."/>
            <person name="Scheremetjew M."/>
            <person name="Finn R."/>
            <person name="Kale V."/>
            <person name="Holt S."/>
            <person name="Cochrane G."/>
            <person name="Meng A."/>
            <person name="Brown T."/>
            <person name="Cohen L."/>
        </authorList>
    </citation>
    <scope>NUCLEOTIDE SEQUENCE</scope>
    <source>
        <strain evidence="4">MM31A-1</strain>
    </source>
</reference>
<dbReference type="InterPro" id="IPR019734">
    <property type="entry name" value="TPR_rpt"/>
</dbReference>
<dbReference type="PROSITE" id="PS50005">
    <property type="entry name" value="TPR"/>
    <property type="match status" value="1"/>
</dbReference>
<protein>
    <recommendedName>
        <fullName evidence="5">Kinesin light chain</fullName>
    </recommendedName>
</protein>
<dbReference type="Gene3D" id="1.25.40.10">
    <property type="entry name" value="Tetratricopeptide repeat domain"/>
    <property type="match status" value="2"/>
</dbReference>
<evidence type="ECO:0000256" key="3">
    <source>
        <dbReference type="PROSITE-ProRule" id="PRU00339"/>
    </source>
</evidence>
<name>A0A7S3QGR6_9STRA</name>
<dbReference type="PANTHER" id="PTHR45641:SF19">
    <property type="entry name" value="NEPHROCYSTIN-3"/>
    <property type="match status" value="1"/>
</dbReference>
<dbReference type="Pfam" id="PF13374">
    <property type="entry name" value="TPR_10"/>
    <property type="match status" value="2"/>
</dbReference>
<evidence type="ECO:0000313" key="4">
    <source>
        <dbReference type="EMBL" id="CAE0477028.1"/>
    </source>
</evidence>
<dbReference type="AlphaFoldDB" id="A0A7S3QGR6"/>
<organism evidence="4">
    <name type="scientific">Chaetoceros debilis</name>
    <dbReference type="NCBI Taxonomy" id="122233"/>
    <lineage>
        <taxon>Eukaryota</taxon>
        <taxon>Sar</taxon>
        <taxon>Stramenopiles</taxon>
        <taxon>Ochrophyta</taxon>
        <taxon>Bacillariophyta</taxon>
        <taxon>Coscinodiscophyceae</taxon>
        <taxon>Chaetocerotophycidae</taxon>
        <taxon>Chaetocerotales</taxon>
        <taxon>Chaetocerotaceae</taxon>
        <taxon>Chaetoceros</taxon>
    </lineage>
</organism>
<proteinExistence type="predicted"/>
<keyword evidence="1" id="KW-0677">Repeat</keyword>
<dbReference type="InterPro" id="IPR011990">
    <property type="entry name" value="TPR-like_helical_dom_sf"/>
</dbReference>
<dbReference type="PANTHER" id="PTHR45641">
    <property type="entry name" value="TETRATRICOPEPTIDE REPEAT PROTEIN (AFU_ORTHOLOGUE AFUA_6G03870)"/>
    <property type="match status" value="1"/>
</dbReference>
<dbReference type="SMART" id="SM00028">
    <property type="entry name" value="TPR"/>
    <property type="match status" value="3"/>
</dbReference>
<accession>A0A7S3QGR6</accession>
<evidence type="ECO:0000256" key="2">
    <source>
        <dbReference type="ARBA" id="ARBA00022803"/>
    </source>
</evidence>
<keyword evidence="2 3" id="KW-0802">TPR repeat</keyword>
<gene>
    <name evidence="4" type="ORF">CDEB00056_LOCUS21881</name>
</gene>